<dbReference type="SUPFAM" id="SSF52402">
    <property type="entry name" value="Adenine nucleotide alpha hydrolases-like"/>
    <property type="match status" value="2"/>
</dbReference>
<feature type="domain" description="UspA" evidence="3">
    <location>
        <begin position="1"/>
        <end position="62"/>
    </location>
</feature>
<dbReference type="AlphaFoldDB" id="A0A4R8LWX5"/>
<comment type="caution">
    <text evidence="4">The sequence shown here is derived from an EMBL/GenBank/DDBJ whole genome shotgun (WGS) entry which is preliminary data.</text>
</comment>
<feature type="domain" description="UspA" evidence="3">
    <location>
        <begin position="166"/>
        <end position="266"/>
    </location>
</feature>
<dbReference type="Proteomes" id="UP000295066">
    <property type="component" value="Unassembled WGS sequence"/>
</dbReference>
<keyword evidence="2" id="KW-0175">Coiled coil</keyword>
<dbReference type="PANTHER" id="PTHR46268">
    <property type="entry name" value="STRESS RESPONSE PROTEIN NHAX"/>
    <property type="match status" value="1"/>
</dbReference>
<accession>A0A4R8LWX5</accession>
<dbReference type="InterPro" id="IPR006015">
    <property type="entry name" value="Universal_stress_UspA"/>
</dbReference>
<reference evidence="4 5" key="1">
    <citation type="submission" date="2019-03" db="EMBL/GenBank/DDBJ databases">
        <title>Genomic Encyclopedia of Type Strains, Phase IV (KMG-IV): sequencing the most valuable type-strain genomes for metagenomic binning, comparative biology and taxonomic classification.</title>
        <authorList>
            <person name="Goeker M."/>
        </authorList>
    </citation>
    <scope>NUCLEOTIDE SEQUENCE [LARGE SCALE GENOMIC DNA]</scope>
    <source>
        <strain evidence="4 5">DSM 25964</strain>
    </source>
</reference>
<dbReference type="RefSeq" id="WP_166670228.1">
    <property type="nucleotide sequence ID" value="NZ_SORI01000037.1"/>
</dbReference>
<evidence type="ECO:0000313" key="4">
    <source>
        <dbReference type="EMBL" id="TDY52518.1"/>
    </source>
</evidence>
<comment type="similarity">
    <text evidence="1">Belongs to the universal stress protein A family.</text>
</comment>
<keyword evidence="5" id="KW-1185">Reference proteome</keyword>
<dbReference type="EMBL" id="SORI01000037">
    <property type="protein sequence ID" value="TDY52518.1"/>
    <property type="molecule type" value="Genomic_DNA"/>
</dbReference>
<name>A0A4R8LWX5_9BACT</name>
<evidence type="ECO:0000259" key="3">
    <source>
        <dbReference type="Pfam" id="PF00582"/>
    </source>
</evidence>
<proteinExistence type="inferred from homology"/>
<evidence type="ECO:0000313" key="5">
    <source>
        <dbReference type="Proteomes" id="UP000295066"/>
    </source>
</evidence>
<dbReference type="Pfam" id="PF00582">
    <property type="entry name" value="Usp"/>
    <property type="match status" value="2"/>
</dbReference>
<dbReference type="InterPro" id="IPR006016">
    <property type="entry name" value="UspA"/>
</dbReference>
<evidence type="ECO:0000256" key="2">
    <source>
        <dbReference type="SAM" id="Coils"/>
    </source>
</evidence>
<protein>
    <submittedName>
        <fullName evidence="4">Universal stress protein family protein</fullName>
    </submittedName>
</protein>
<dbReference type="CDD" id="cd00293">
    <property type="entry name" value="USP-like"/>
    <property type="match status" value="2"/>
</dbReference>
<dbReference type="Gene3D" id="3.40.50.620">
    <property type="entry name" value="HUPs"/>
    <property type="match status" value="2"/>
</dbReference>
<feature type="coiled-coil region" evidence="2">
    <location>
        <begin position="179"/>
        <end position="206"/>
    </location>
</feature>
<sequence length="267" mass="28342">MLTRILFLADVSPFSERALAWASEKLKGQQTDFLLLHVVDPAAGMEAPHVVREAEGYLEEMASRVLPPESYYKTLVLSGDILETLPETVRSEGCTFALLALPEGVDGLPLIRSIPVPQLVLRESEGLFPDTGVFGKLALALDLEPNRTSLMLDSLRAMLSATGASPEIVLVHGVSPLSAEEAPAMLNAAEEALEEIRDEIASWGLEVSTSLLAGDPATDLPGRIEEIAPSSLAVGLPAAGELGRLVLGSVAEGLLESTRCPLVVFPL</sequence>
<gene>
    <name evidence="4" type="ORF">C8D99_1378</name>
</gene>
<dbReference type="PANTHER" id="PTHR46268:SF6">
    <property type="entry name" value="UNIVERSAL STRESS PROTEIN UP12"/>
    <property type="match status" value="1"/>
</dbReference>
<evidence type="ECO:0000256" key="1">
    <source>
        <dbReference type="ARBA" id="ARBA00008791"/>
    </source>
</evidence>
<dbReference type="PRINTS" id="PR01438">
    <property type="entry name" value="UNVRSLSTRESS"/>
</dbReference>
<dbReference type="InterPro" id="IPR014729">
    <property type="entry name" value="Rossmann-like_a/b/a_fold"/>
</dbReference>
<organism evidence="4 5">
    <name type="scientific">Aminivibrio pyruvatiphilus</name>
    <dbReference type="NCBI Taxonomy" id="1005740"/>
    <lineage>
        <taxon>Bacteria</taxon>
        <taxon>Thermotogati</taxon>
        <taxon>Synergistota</taxon>
        <taxon>Synergistia</taxon>
        <taxon>Synergistales</taxon>
        <taxon>Aminobacteriaceae</taxon>
        <taxon>Aminivibrio</taxon>
    </lineage>
</organism>